<feature type="signal peptide" evidence="7">
    <location>
        <begin position="1"/>
        <end position="23"/>
    </location>
</feature>
<comment type="caution">
    <text evidence="9">The sequence shown here is derived from an EMBL/GenBank/DDBJ whole genome shotgun (WGS) entry which is preliminary data.</text>
</comment>
<keyword evidence="10" id="KW-1185">Reference proteome</keyword>
<dbReference type="PROSITE" id="PS50059">
    <property type="entry name" value="FKBP_PPIASE"/>
    <property type="match status" value="1"/>
</dbReference>
<evidence type="ECO:0000259" key="8">
    <source>
        <dbReference type="PROSITE" id="PS50059"/>
    </source>
</evidence>
<sequence>MIKLQHTIAIGSLVALTACSALAGQTEHSPSGLIYESLKDGSGEQPTAQSTVQVHYRGTLANGSEFDSSYKRGQPATFPLNRVIPCWTEGVAKMREGGKAKLTCPPEIAYGSRGAGGAVPPNATLTFEVELLRVMR</sequence>
<dbReference type="PANTHER" id="PTHR43811">
    <property type="entry name" value="FKBP-TYPE PEPTIDYL-PROLYL CIS-TRANS ISOMERASE FKPA"/>
    <property type="match status" value="1"/>
</dbReference>
<dbReference type="InterPro" id="IPR046357">
    <property type="entry name" value="PPIase_dom_sf"/>
</dbReference>
<gene>
    <name evidence="9" type="ORF">LZ012_12655</name>
</gene>
<comment type="similarity">
    <text evidence="2 6">Belongs to the FKBP-type PPIase family.</text>
</comment>
<evidence type="ECO:0000256" key="2">
    <source>
        <dbReference type="ARBA" id="ARBA00006577"/>
    </source>
</evidence>
<evidence type="ECO:0000256" key="1">
    <source>
        <dbReference type="ARBA" id="ARBA00000971"/>
    </source>
</evidence>
<keyword evidence="4 5" id="KW-0413">Isomerase</keyword>
<keyword evidence="3 5" id="KW-0697">Rotamase</keyword>
<dbReference type="EC" id="5.2.1.8" evidence="6"/>
<reference evidence="9" key="1">
    <citation type="submission" date="2022-01" db="EMBL/GenBank/DDBJ databases">
        <authorList>
            <person name="Jo J.-H."/>
            <person name="Im W.-T."/>
        </authorList>
    </citation>
    <scope>NUCLEOTIDE SEQUENCE</scope>
    <source>
        <strain evidence="9">XY25</strain>
    </source>
</reference>
<evidence type="ECO:0000313" key="9">
    <source>
        <dbReference type="EMBL" id="MCG2577841.1"/>
    </source>
</evidence>
<evidence type="ECO:0000256" key="7">
    <source>
        <dbReference type="SAM" id="SignalP"/>
    </source>
</evidence>
<dbReference type="Proteomes" id="UP001165384">
    <property type="component" value="Unassembled WGS sequence"/>
</dbReference>
<keyword evidence="7" id="KW-0732">Signal</keyword>
<dbReference type="Gene3D" id="3.10.50.40">
    <property type="match status" value="1"/>
</dbReference>
<protein>
    <recommendedName>
        <fullName evidence="6">Peptidyl-prolyl cis-trans isomerase</fullName>
        <ecNumber evidence="6">5.2.1.8</ecNumber>
    </recommendedName>
</protein>
<dbReference type="GO" id="GO:0016853">
    <property type="term" value="F:isomerase activity"/>
    <property type="evidence" value="ECO:0007669"/>
    <property type="project" value="UniProtKB-KW"/>
</dbReference>
<dbReference type="PANTHER" id="PTHR43811:SF19">
    <property type="entry name" value="39 KDA FK506-BINDING NUCLEAR PROTEIN"/>
    <property type="match status" value="1"/>
</dbReference>
<evidence type="ECO:0000256" key="6">
    <source>
        <dbReference type="RuleBase" id="RU003915"/>
    </source>
</evidence>
<proteinExistence type="inferred from homology"/>
<name>A0ABS9K3W1_9RHOO</name>
<dbReference type="PROSITE" id="PS51257">
    <property type="entry name" value="PROKAR_LIPOPROTEIN"/>
    <property type="match status" value="1"/>
</dbReference>
<evidence type="ECO:0000256" key="5">
    <source>
        <dbReference type="PROSITE-ProRule" id="PRU00277"/>
    </source>
</evidence>
<dbReference type="Pfam" id="PF00254">
    <property type="entry name" value="FKBP_C"/>
    <property type="match status" value="1"/>
</dbReference>
<organism evidence="9 10">
    <name type="scientific">Dechloromonas hankyongensis</name>
    <dbReference type="NCBI Taxonomy" id="2908002"/>
    <lineage>
        <taxon>Bacteria</taxon>
        <taxon>Pseudomonadati</taxon>
        <taxon>Pseudomonadota</taxon>
        <taxon>Betaproteobacteria</taxon>
        <taxon>Rhodocyclales</taxon>
        <taxon>Azonexaceae</taxon>
        <taxon>Dechloromonas</taxon>
    </lineage>
</organism>
<dbReference type="InterPro" id="IPR001179">
    <property type="entry name" value="PPIase_FKBP_dom"/>
</dbReference>
<evidence type="ECO:0000256" key="3">
    <source>
        <dbReference type="ARBA" id="ARBA00023110"/>
    </source>
</evidence>
<feature type="domain" description="PPIase FKBP-type" evidence="8">
    <location>
        <begin position="49"/>
        <end position="135"/>
    </location>
</feature>
<accession>A0ABS9K3W1</accession>
<dbReference type="EMBL" id="JAKLTN010000002">
    <property type="protein sequence ID" value="MCG2577841.1"/>
    <property type="molecule type" value="Genomic_DNA"/>
</dbReference>
<comment type="catalytic activity">
    <reaction evidence="1 5 6">
        <text>[protein]-peptidylproline (omega=180) = [protein]-peptidylproline (omega=0)</text>
        <dbReference type="Rhea" id="RHEA:16237"/>
        <dbReference type="Rhea" id="RHEA-COMP:10747"/>
        <dbReference type="Rhea" id="RHEA-COMP:10748"/>
        <dbReference type="ChEBI" id="CHEBI:83833"/>
        <dbReference type="ChEBI" id="CHEBI:83834"/>
        <dbReference type="EC" id="5.2.1.8"/>
    </reaction>
</comment>
<evidence type="ECO:0000313" key="10">
    <source>
        <dbReference type="Proteomes" id="UP001165384"/>
    </source>
</evidence>
<evidence type="ECO:0000256" key="4">
    <source>
        <dbReference type="ARBA" id="ARBA00023235"/>
    </source>
</evidence>
<dbReference type="RefSeq" id="WP_275711169.1">
    <property type="nucleotide sequence ID" value="NZ_JAKLTN010000002.1"/>
</dbReference>
<feature type="chain" id="PRO_5045837913" description="Peptidyl-prolyl cis-trans isomerase" evidence="7">
    <location>
        <begin position="24"/>
        <end position="136"/>
    </location>
</feature>
<dbReference type="SUPFAM" id="SSF54534">
    <property type="entry name" value="FKBP-like"/>
    <property type="match status" value="1"/>
</dbReference>